<dbReference type="GO" id="GO:0045202">
    <property type="term" value="C:synapse"/>
    <property type="evidence" value="ECO:0007669"/>
    <property type="project" value="TreeGrafter"/>
</dbReference>
<dbReference type="PROSITE" id="PS01357">
    <property type="entry name" value="ZF_ZZ_1"/>
    <property type="match status" value="1"/>
</dbReference>
<keyword evidence="13" id="KW-1185">Reference proteome</keyword>
<evidence type="ECO:0000256" key="2">
    <source>
        <dbReference type="ARBA" id="ARBA00009563"/>
    </source>
</evidence>
<evidence type="ECO:0000256" key="10">
    <source>
        <dbReference type="SAM" id="Coils"/>
    </source>
</evidence>
<dbReference type="InterPro" id="IPR015153">
    <property type="entry name" value="EF-hand_dom_typ1"/>
</dbReference>
<dbReference type="GO" id="GO:0016010">
    <property type="term" value="C:dystrophin-associated glycoprotein complex"/>
    <property type="evidence" value="ECO:0007669"/>
    <property type="project" value="UniProtKB-ARBA"/>
</dbReference>
<evidence type="ECO:0000256" key="11">
    <source>
        <dbReference type="SAM" id="MobiDB-lite"/>
    </source>
</evidence>
<dbReference type="Gene3D" id="3.30.60.90">
    <property type="match status" value="1"/>
</dbReference>
<dbReference type="GO" id="GO:0008270">
    <property type="term" value="F:zinc ion binding"/>
    <property type="evidence" value="ECO:0007669"/>
    <property type="project" value="UniProtKB-KW"/>
</dbReference>
<dbReference type="PROSITE" id="PS50135">
    <property type="entry name" value="ZF_ZZ_2"/>
    <property type="match status" value="1"/>
</dbReference>
<accession>A0A914YRY9</accession>
<keyword evidence="3 8" id="KW-0963">Cytoplasm</keyword>
<evidence type="ECO:0000313" key="14">
    <source>
        <dbReference type="WBParaSite" id="PSU_v2.g242.t1"/>
    </source>
</evidence>
<reference evidence="14" key="1">
    <citation type="submission" date="2022-11" db="UniProtKB">
        <authorList>
            <consortium name="WormBaseParasite"/>
        </authorList>
    </citation>
    <scope>IDENTIFICATION</scope>
</reference>
<protein>
    <recommendedName>
        <fullName evidence="8">Dystrobrevin</fullName>
    </recommendedName>
</protein>
<dbReference type="Proteomes" id="UP000887577">
    <property type="component" value="Unplaced"/>
</dbReference>
<evidence type="ECO:0000256" key="1">
    <source>
        <dbReference type="ARBA" id="ARBA00004496"/>
    </source>
</evidence>
<dbReference type="SUPFAM" id="SSF47473">
    <property type="entry name" value="EF-hand"/>
    <property type="match status" value="2"/>
</dbReference>
<evidence type="ECO:0000256" key="7">
    <source>
        <dbReference type="ARBA" id="ARBA00023054"/>
    </source>
</evidence>
<dbReference type="InterPro" id="IPR015154">
    <property type="entry name" value="EF-hand_dom_typ2"/>
</dbReference>
<dbReference type="PIRSF" id="PIRSF038204">
    <property type="entry name" value="Distrobrevin"/>
    <property type="match status" value="1"/>
</dbReference>
<dbReference type="SMART" id="SM00291">
    <property type="entry name" value="ZnF_ZZ"/>
    <property type="match status" value="1"/>
</dbReference>
<name>A0A914YRY9_9BILA</name>
<evidence type="ECO:0000256" key="3">
    <source>
        <dbReference type="ARBA" id="ARBA00022490"/>
    </source>
</evidence>
<dbReference type="PANTHER" id="PTHR12268">
    <property type="entry name" value="E3 UBIQUITIN-PROTEIN LIGASE KCMF1"/>
    <property type="match status" value="1"/>
</dbReference>
<dbReference type="AlphaFoldDB" id="A0A914YRY9"/>
<dbReference type="Gene3D" id="1.10.238.10">
    <property type="entry name" value="EF-hand"/>
    <property type="match status" value="2"/>
</dbReference>
<comment type="similarity">
    <text evidence="2 8">Belongs to the dystrophin family. Dystrobrevin subfamily.</text>
</comment>
<dbReference type="InterPro" id="IPR000433">
    <property type="entry name" value="Znf_ZZ"/>
</dbReference>
<sequence length="638" mass="71527">MWTTTNGGGGGSSSNNNIGGGMMIGNDEITIIPRQNSATPANNGSASTAAAIAVVDGGEELQALVDEMRMQDFDSIRFATYRTACKLRFVQTKTNVHLVDIWNMIESFRENGLNAMAMNSHLKISRLELLLTSVFHSLNKRLPTAQHIDTDKSISTLLAFLLGAFDRQRIGRLTVFCVKVAMATLCAGKLVDKLRYIFSQISDTNGIMEHIKFAEYLQYVLALPTSVFEAPTFGFSEAALNQCFKRDESINLNHFLDIIMSDACPPCLMWLPLLHRMAAVEHVYHPVVCDSCQVRAFTGFRYKCQRCPNYQLCQSCFWRGQVSKQHKNDHEMKEYSSYKSPTKQLAHSIHKSLRCIPISSQKAHKEYPNKPQRPLDLANLVPMTPNSLRHNPIEPITEWTTKLLPGQYGQVGNNEDEHRLIARYCAKLAGRSAFPSTSTQNQNQNLPQNYPPDSNAASAFQESFEERAMIAQLEEENNQMLREMASLEEQQQGGINGYPPDLNRRAELEAKMRIMQQTRRELMTQLQHLMEQLNTNTTPRAISLGQLPEPLSGVGSMISTAFREPSTQSQMNPTQQSNNNFRASSLPFNQLQEDLLHAADAISNNMSSLVVELSSVDDMTTMGMPSSMMPGQEPPDQF</sequence>
<keyword evidence="5 9" id="KW-0863">Zinc-finger</keyword>
<dbReference type="CDD" id="cd16244">
    <property type="entry name" value="EFh_DTN"/>
    <property type="match status" value="1"/>
</dbReference>
<evidence type="ECO:0000313" key="13">
    <source>
        <dbReference type="Proteomes" id="UP000887577"/>
    </source>
</evidence>
<dbReference type="GO" id="GO:0050804">
    <property type="term" value="P:modulation of chemical synaptic transmission"/>
    <property type="evidence" value="ECO:0007669"/>
    <property type="project" value="UniProtKB-ARBA"/>
</dbReference>
<feature type="coiled-coil region" evidence="10">
    <location>
        <begin position="463"/>
        <end position="532"/>
    </location>
</feature>
<dbReference type="WBParaSite" id="PSU_v2.g242.t1">
    <property type="protein sequence ID" value="PSU_v2.g242.t1"/>
    <property type="gene ID" value="PSU_v2.g242"/>
</dbReference>
<proteinExistence type="inferred from homology"/>
<evidence type="ECO:0000256" key="9">
    <source>
        <dbReference type="PROSITE-ProRule" id="PRU00228"/>
    </source>
</evidence>
<dbReference type="InterPro" id="IPR011992">
    <property type="entry name" value="EF-hand-dom_pair"/>
</dbReference>
<organism evidence="13 14">
    <name type="scientific">Panagrolaimus superbus</name>
    <dbReference type="NCBI Taxonomy" id="310955"/>
    <lineage>
        <taxon>Eukaryota</taxon>
        <taxon>Metazoa</taxon>
        <taxon>Ecdysozoa</taxon>
        <taxon>Nematoda</taxon>
        <taxon>Chromadorea</taxon>
        <taxon>Rhabditida</taxon>
        <taxon>Tylenchina</taxon>
        <taxon>Panagrolaimomorpha</taxon>
        <taxon>Panagrolaimoidea</taxon>
        <taxon>Panagrolaimidae</taxon>
        <taxon>Panagrolaimus</taxon>
    </lineage>
</organism>
<evidence type="ECO:0000256" key="8">
    <source>
        <dbReference type="PIRNR" id="PIRNR038204"/>
    </source>
</evidence>
<dbReference type="SUPFAM" id="SSF57850">
    <property type="entry name" value="RING/U-box"/>
    <property type="match status" value="1"/>
</dbReference>
<dbReference type="InterPro" id="IPR017432">
    <property type="entry name" value="Distrobrevin"/>
</dbReference>
<dbReference type="GO" id="GO:0046716">
    <property type="term" value="P:muscle cell cellular homeostasis"/>
    <property type="evidence" value="ECO:0007669"/>
    <property type="project" value="UniProtKB-ARBA"/>
</dbReference>
<dbReference type="CDD" id="cd02334">
    <property type="entry name" value="ZZ_dystrophin"/>
    <property type="match status" value="1"/>
</dbReference>
<evidence type="ECO:0000256" key="5">
    <source>
        <dbReference type="ARBA" id="ARBA00022771"/>
    </source>
</evidence>
<dbReference type="PANTHER" id="PTHR12268:SF27">
    <property type="entry name" value="DYSTROBREVIN, ISOFORM F"/>
    <property type="match status" value="1"/>
</dbReference>
<feature type="domain" description="ZZ-type" evidence="12">
    <location>
        <begin position="284"/>
        <end position="340"/>
    </location>
</feature>
<comment type="subcellular location">
    <subcellularLocation>
        <location evidence="1 8">Cytoplasm</location>
    </subcellularLocation>
</comment>
<keyword evidence="7 10" id="KW-0175">Coiled coil</keyword>
<evidence type="ECO:0000256" key="6">
    <source>
        <dbReference type="ARBA" id="ARBA00022833"/>
    </source>
</evidence>
<keyword evidence="6" id="KW-0862">Zinc</keyword>
<keyword evidence="4" id="KW-0479">Metal-binding</keyword>
<dbReference type="GO" id="GO:0005737">
    <property type="term" value="C:cytoplasm"/>
    <property type="evidence" value="ECO:0007669"/>
    <property type="project" value="UniProtKB-SubCell"/>
</dbReference>
<dbReference type="Pfam" id="PF00569">
    <property type="entry name" value="ZZ"/>
    <property type="match status" value="1"/>
</dbReference>
<feature type="region of interest" description="Disordered" evidence="11">
    <location>
        <begin position="434"/>
        <end position="456"/>
    </location>
</feature>
<evidence type="ECO:0000256" key="4">
    <source>
        <dbReference type="ARBA" id="ARBA00022723"/>
    </source>
</evidence>
<dbReference type="Pfam" id="PF09068">
    <property type="entry name" value="EF-hand_2"/>
    <property type="match status" value="1"/>
</dbReference>
<dbReference type="Pfam" id="PF09069">
    <property type="entry name" value="EF-hand_3"/>
    <property type="match status" value="1"/>
</dbReference>
<dbReference type="GO" id="GO:0099536">
    <property type="term" value="P:synaptic signaling"/>
    <property type="evidence" value="ECO:0007669"/>
    <property type="project" value="TreeGrafter"/>
</dbReference>
<dbReference type="InterPro" id="IPR050774">
    <property type="entry name" value="KCMF1/Dystrophin"/>
</dbReference>
<dbReference type="InterPro" id="IPR043145">
    <property type="entry name" value="Znf_ZZ_sf"/>
</dbReference>
<feature type="compositionally biased region" description="Low complexity" evidence="11">
    <location>
        <begin position="435"/>
        <end position="452"/>
    </location>
</feature>
<evidence type="ECO:0000259" key="12">
    <source>
        <dbReference type="PROSITE" id="PS50135"/>
    </source>
</evidence>